<evidence type="ECO:0000313" key="1">
    <source>
        <dbReference type="EMBL" id="TRW22562.1"/>
    </source>
</evidence>
<dbReference type="Proteomes" id="UP000320643">
    <property type="component" value="Unassembled WGS sequence"/>
</dbReference>
<dbReference type="OrthoDB" id="1364824at2"/>
<dbReference type="AlphaFoldDB" id="A0A552UWF1"/>
<gene>
    <name evidence="1" type="ORF">FMM05_16920</name>
</gene>
<accession>A0A552UWF1</accession>
<reference evidence="1 2" key="1">
    <citation type="submission" date="2019-07" db="EMBL/GenBank/DDBJ databases">
        <title>Flavobacterium sp. nov., isolated from glacier ice.</title>
        <authorList>
            <person name="Liu Q."/>
            <person name="Xin Y.-H."/>
        </authorList>
    </citation>
    <scope>NUCLEOTIDE SEQUENCE [LARGE SCALE GENOMIC DNA]</scope>
    <source>
        <strain evidence="1 2">ZT4R6</strain>
    </source>
</reference>
<evidence type="ECO:0000313" key="2">
    <source>
        <dbReference type="Proteomes" id="UP000320643"/>
    </source>
</evidence>
<keyword evidence="2" id="KW-1185">Reference proteome</keyword>
<protein>
    <submittedName>
        <fullName evidence="1">Uncharacterized protein</fullName>
    </submittedName>
</protein>
<dbReference type="RefSeq" id="WP_143374605.1">
    <property type="nucleotide sequence ID" value="NZ_VJVZ01000012.1"/>
</dbReference>
<name>A0A552UWF1_9FLAO</name>
<proteinExistence type="predicted"/>
<organism evidence="1 2">
    <name type="scientific">Flavobacterium zepuense</name>
    <dbReference type="NCBI Taxonomy" id="2593302"/>
    <lineage>
        <taxon>Bacteria</taxon>
        <taxon>Pseudomonadati</taxon>
        <taxon>Bacteroidota</taxon>
        <taxon>Flavobacteriia</taxon>
        <taxon>Flavobacteriales</taxon>
        <taxon>Flavobacteriaceae</taxon>
        <taxon>Flavobacterium</taxon>
    </lineage>
</organism>
<comment type="caution">
    <text evidence="1">The sequence shown here is derived from an EMBL/GenBank/DDBJ whole genome shotgun (WGS) entry which is preliminary data.</text>
</comment>
<dbReference type="EMBL" id="VJVZ01000012">
    <property type="protein sequence ID" value="TRW22562.1"/>
    <property type="molecule type" value="Genomic_DNA"/>
</dbReference>
<sequence>MRNKQHIAKEIMQLIAIKASYNYFLGSESSLFEVENTTQVKQNLTTITQSLNALYAEYNEAVDCQLTVNGSSQQLPIVNQQLNMSAIMHFNADRRFTITE</sequence>